<feature type="domain" description="CHK kinase-like" evidence="1">
    <location>
        <begin position="132"/>
        <end position="333"/>
    </location>
</feature>
<evidence type="ECO:0000313" key="3">
    <source>
        <dbReference type="Proteomes" id="UP001233999"/>
    </source>
</evidence>
<reference evidence="2" key="2">
    <citation type="submission" date="2023-05" db="EMBL/GenBank/DDBJ databases">
        <authorList>
            <person name="Fouks B."/>
        </authorList>
    </citation>
    <scope>NUCLEOTIDE SEQUENCE</scope>
    <source>
        <strain evidence="2">Stay&amp;Tobe</strain>
        <tissue evidence="2">Testes</tissue>
    </source>
</reference>
<dbReference type="InterPro" id="IPR015897">
    <property type="entry name" value="CHK_kinase-like"/>
</dbReference>
<comment type="caution">
    <text evidence="2">The sequence shown here is derived from an EMBL/GenBank/DDBJ whole genome shotgun (WGS) entry which is preliminary data.</text>
</comment>
<dbReference type="Proteomes" id="UP001233999">
    <property type="component" value="Unassembled WGS sequence"/>
</dbReference>
<dbReference type="Gene3D" id="3.90.1200.10">
    <property type="match status" value="1"/>
</dbReference>
<name>A0AAD8ADB0_DIPPU</name>
<gene>
    <name evidence="2" type="ORF">L9F63_012015</name>
</gene>
<dbReference type="AlphaFoldDB" id="A0AAD8ADB0"/>
<dbReference type="PANTHER" id="PTHR11012">
    <property type="entry name" value="PROTEIN KINASE-LIKE DOMAIN-CONTAINING"/>
    <property type="match status" value="1"/>
</dbReference>
<dbReference type="Pfam" id="PF02958">
    <property type="entry name" value="EcKL"/>
    <property type="match status" value="1"/>
</dbReference>
<reference evidence="2" key="1">
    <citation type="journal article" date="2023" name="IScience">
        <title>Live-bearing cockroach genome reveals convergent evolutionary mechanisms linked to viviparity in insects and beyond.</title>
        <authorList>
            <person name="Fouks B."/>
            <person name="Harrison M.C."/>
            <person name="Mikhailova A.A."/>
            <person name="Marchal E."/>
            <person name="English S."/>
            <person name="Carruthers M."/>
            <person name="Jennings E.C."/>
            <person name="Chiamaka E.L."/>
            <person name="Frigard R.A."/>
            <person name="Pippel M."/>
            <person name="Attardo G.M."/>
            <person name="Benoit J.B."/>
            <person name="Bornberg-Bauer E."/>
            <person name="Tobe S.S."/>
        </authorList>
    </citation>
    <scope>NUCLEOTIDE SEQUENCE</scope>
    <source>
        <strain evidence="2">Stay&amp;Tobe</strain>
    </source>
</reference>
<evidence type="ECO:0000259" key="1">
    <source>
        <dbReference type="SMART" id="SM00587"/>
    </source>
</evidence>
<keyword evidence="3" id="KW-1185">Reference proteome</keyword>
<dbReference type="EMBL" id="JASPKZ010001953">
    <property type="protein sequence ID" value="KAJ9596945.1"/>
    <property type="molecule type" value="Genomic_DNA"/>
</dbReference>
<dbReference type="SUPFAM" id="SSF56112">
    <property type="entry name" value="Protein kinase-like (PK-like)"/>
    <property type="match status" value="1"/>
</dbReference>
<protein>
    <recommendedName>
        <fullName evidence="1">CHK kinase-like domain-containing protein</fullName>
    </recommendedName>
</protein>
<dbReference type="InterPro" id="IPR004119">
    <property type="entry name" value="EcKL"/>
</dbReference>
<dbReference type="SMART" id="SM00587">
    <property type="entry name" value="CHK"/>
    <property type="match status" value="1"/>
</dbReference>
<dbReference type="PANTHER" id="PTHR11012:SF30">
    <property type="entry name" value="PROTEIN KINASE-LIKE DOMAIN-CONTAINING"/>
    <property type="match status" value="1"/>
</dbReference>
<proteinExistence type="predicted"/>
<accession>A0AAD8ADB0</accession>
<sequence length="420" mass="48931">MSYRSNWNIQLPTNYLKEVVSDILEKEKFNPASTLCSVEKVSAGPWVSEIFRVKVCDSNKHLNFFLKCLPQDVSKSELLCGNLLFKNEVLFYKKVVPAFEYFQKEKLPLDSPSFLAVPKCYRAETDGKNDFIIMEDVSNRGFVDIVNNKITYLPELFLIFKEIGHLHGLSLALKIQRPEYFNSMVNCIEETVFNQNFFERMTKKLAADFYEVLLLHMKNHYEKDNIYLKKFENWKNSAVDMIPKLALGDSSNEPYNVITHGDPWVNNFMFHYKNGGDIPDAILSLDFQQARYTSPATDVGRLLFVGMDKSTRYEHRDDLLHCYYRSMSQVIREFGSDPEKIFPFSALESQLKKYSAFFVFGSLFNIVQSLNTYEHDETGFIGDGMENVLNSIRKSYQKITRYCFLRLCDVIEECVDRGYM</sequence>
<evidence type="ECO:0000313" key="2">
    <source>
        <dbReference type="EMBL" id="KAJ9596945.1"/>
    </source>
</evidence>
<organism evidence="2 3">
    <name type="scientific">Diploptera punctata</name>
    <name type="common">Pacific beetle cockroach</name>
    <dbReference type="NCBI Taxonomy" id="6984"/>
    <lineage>
        <taxon>Eukaryota</taxon>
        <taxon>Metazoa</taxon>
        <taxon>Ecdysozoa</taxon>
        <taxon>Arthropoda</taxon>
        <taxon>Hexapoda</taxon>
        <taxon>Insecta</taxon>
        <taxon>Pterygota</taxon>
        <taxon>Neoptera</taxon>
        <taxon>Polyneoptera</taxon>
        <taxon>Dictyoptera</taxon>
        <taxon>Blattodea</taxon>
        <taxon>Blaberoidea</taxon>
        <taxon>Blaberidae</taxon>
        <taxon>Diplopterinae</taxon>
        <taxon>Diploptera</taxon>
    </lineage>
</organism>
<dbReference type="InterPro" id="IPR011009">
    <property type="entry name" value="Kinase-like_dom_sf"/>
</dbReference>